<dbReference type="Pfam" id="PF03613">
    <property type="entry name" value="EIID-AGA"/>
    <property type="match status" value="1"/>
</dbReference>
<evidence type="ECO:0000256" key="1">
    <source>
        <dbReference type="SAM" id="Phobius"/>
    </source>
</evidence>
<feature type="transmembrane region" description="Helical" evidence="1">
    <location>
        <begin position="231"/>
        <end position="249"/>
    </location>
</feature>
<protein>
    <submittedName>
        <fullName evidence="2">PTS system mannose/fructose/sorbose family transporter subunit IID</fullName>
    </submittedName>
</protein>
<dbReference type="RefSeq" id="WP_262429464.1">
    <property type="nucleotide sequence ID" value="NZ_JACRTG010000018.1"/>
</dbReference>
<comment type="caution">
    <text evidence="2">The sequence shown here is derived from an EMBL/GenBank/DDBJ whole genome shotgun (WGS) entry which is preliminary data.</text>
</comment>
<dbReference type="GO" id="GO:0005886">
    <property type="term" value="C:plasma membrane"/>
    <property type="evidence" value="ECO:0007669"/>
    <property type="project" value="TreeGrafter"/>
</dbReference>
<dbReference type="InterPro" id="IPR004704">
    <property type="entry name" value="PTS_IID_man"/>
</dbReference>
<proteinExistence type="predicted"/>
<feature type="transmembrane region" description="Helical" evidence="1">
    <location>
        <begin position="184"/>
        <end position="211"/>
    </location>
</feature>
<sequence length="276" mass="30350">METKVKKTTKERLTKKELWAIFRRCFLVRAHNDFEKFHAGGFINALVPVFDKYYPNTEDKAKAMMRHSELFLTHPQLEAWTVGIAASMEERLAIDGDIDQDSIQSVKTALMGPIAALGDSLINGTARPLLAGIACSLAIQGSTIGIWLFVIIMGSISVINRYTGVFIGYKKGSEFISDIHESGIIYRLTDLASVAAYTIIGGFIPGVVSFSLPFTYEVGGEVISVQDNLNALIPGLLPLCLTLLMFFFIKKKKINPLILMFTVLAIGVVGHYVGIL</sequence>
<keyword evidence="1" id="KW-0812">Transmembrane</keyword>
<dbReference type="Proteomes" id="UP000601171">
    <property type="component" value="Unassembled WGS sequence"/>
</dbReference>
<keyword evidence="1" id="KW-0472">Membrane</keyword>
<accession>A0A926EXE5</accession>
<dbReference type="EMBL" id="JACRTG010000018">
    <property type="protein sequence ID" value="MBC8588010.1"/>
    <property type="molecule type" value="Genomic_DNA"/>
</dbReference>
<evidence type="ECO:0000313" key="2">
    <source>
        <dbReference type="EMBL" id="MBC8588010.1"/>
    </source>
</evidence>
<evidence type="ECO:0000313" key="3">
    <source>
        <dbReference type="Proteomes" id="UP000601171"/>
    </source>
</evidence>
<feature type="transmembrane region" description="Helical" evidence="1">
    <location>
        <begin position="256"/>
        <end position="275"/>
    </location>
</feature>
<dbReference type="PANTHER" id="PTHR32502">
    <property type="entry name" value="N-ACETYLGALACTOSAMINE PERMEASE II COMPONENT-RELATED"/>
    <property type="match status" value="1"/>
</dbReference>
<dbReference type="PANTHER" id="PTHR32502:SF23">
    <property type="entry name" value="TRANSPORT PROTEIN, PTS SYSTEM"/>
    <property type="match status" value="1"/>
</dbReference>
<dbReference type="AlphaFoldDB" id="A0A926EXE5"/>
<dbReference type="PROSITE" id="PS51108">
    <property type="entry name" value="PTS_EIID"/>
    <property type="match status" value="1"/>
</dbReference>
<dbReference type="InterPro" id="IPR050303">
    <property type="entry name" value="GatZ_KbaZ_carbometab"/>
</dbReference>
<name>A0A926EXE5_9FIRM</name>
<dbReference type="GO" id="GO:0009401">
    <property type="term" value="P:phosphoenolpyruvate-dependent sugar phosphotransferase system"/>
    <property type="evidence" value="ECO:0007669"/>
    <property type="project" value="InterPro"/>
</dbReference>
<keyword evidence="3" id="KW-1185">Reference proteome</keyword>
<organism evidence="2 3">
    <name type="scientific">Paratissierella segnis</name>
    <dbReference type="NCBI Taxonomy" id="2763679"/>
    <lineage>
        <taxon>Bacteria</taxon>
        <taxon>Bacillati</taxon>
        <taxon>Bacillota</taxon>
        <taxon>Tissierellia</taxon>
        <taxon>Tissierellales</taxon>
        <taxon>Tissierellaceae</taxon>
        <taxon>Paratissierella</taxon>
    </lineage>
</organism>
<keyword evidence="1" id="KW-1133">Transmembrane helix</keyword>
<feature type="transmembrane region" description="Helical" evidence="1">
    <location>
        <begin position="144"/>
        <end position="163"/>
    </location>
</feature>
<reference evidence="2" key="1">
    <citation type="submission" date="2020-08" db="EMBL/GenBank/DDBJ databases">
        <title>Genome public.</title>
        <authorList>
            <person name="Liu C."/>
            <person name="Sun Q."/>
        </authorList>
    </citation>
    <scope>NUCLEOTIDE SEQUENCE</scope>
    <source>
        <strain evidence="2">BX21</strain>
    </source>
</reference>
<gene>
    <name evidence="2" type="ORF">H8707_07140</name>
</gene>